<dbReference type="Proteomes" id="UP001296706">
    <property type="component" value="Unassembled WGS sequence"/>
</dbReference>
<proteinExistence type="predicted"/>
<name>A0ABX1R7C8_9PSEU</name>
<dbReference type="InterPro" id="IPR045649">
    <property type="entry name" value="DUF6400"/>
</dbReference>
<organism evidence="1 2">
    <name type="scientific">Pseudonocardia xinjiangensis</name>
    <dbReference type="NCBI Taxonomy" id="75289"/>
    <lineage>
        <taxon>Bacteria</taxon>
        <taxon>Bacillati</taxon>
        <taxon>Actinomycetota</taxon>
        <taxon>Actinomycetes</taxon>
        <taxon>Pseudonocardiales</taxon>
        <taxon>Pseudonocardiaceae</taxon>
        <taxon>Pseudonocardia</taxon>
    </lineage>
</organism>
<sequence>MPLAPPGLASHSFDLGAHEQRRLAAVLDAMPDLDVLAVLDAETQAHRMLYSGLDAEQRATYRMLVDAGVLEAGADGGEAGAGTPGA</sequence>
<accession>A0ABX1R7C8</accession>
<evidence type="ECO:0000313" key="1">
    <source>
        <dbReference type="EMBL" id="NMH76272.1"/>
    </source>
</evidence>
<keyword evidence="2" id="KW-1185">Reference proteome</keyword>
<evidence type="ECO:0000313" key="2">
    <source>
        <dbReference type="Proteomes" id="UP001296706"/>
    </source>
</evidence>
<dbReference type="EMBL" id="JAAXKY010000006">
    <property type="protein sequence ID" value="NMH76272.1"/>
    <property type="molecule type" value="Genomic_DNA"/>
</dbReference>
<gene>
    <name evidence="1" type="ORF">HF577_04005</name>
</gene>
<evidence type="ECO:0008006" key="3">
    <source>
        <dbReference type="Google" id="ProtNLM"/>
    </source>
</evidence>
<comment type="caution">
    <text evidence="1">The sequence shown here is derived from an EMBL/GenBank/DDBJ whole genome shotgun (WGS) entry which is preliminary data.</text>
</comment>
<reference evidence="1 2" key="1">
    <citation type="submission" date="2020-04" db="EMBL/GenBank/DDBJ databases">
        <authorList>
            <person name="Klaysubun C."/>
            <person name="Duangmal K."/>
            <person name="Lipun K."/>
        </authorList>
    </citation>
    <scope>NUCLEOTIDE SEQUENCE [LARGE SCALE GENOMIC DNA]</scope>
    <source>
        <strain evidence="1 2">JCM 11839</strain>
    </source>
</reference>
<protein>
    <recommendedName>
        <fullName evidence="3">Transcriptional regulator</fullName>
    </recommendedName>
</protein>
<dbReference type="Pfam" id="PF19938">
    <property type="entry name" value="DUF6400"/>
    <property type="match status" value="1"/>
</dbReference>